<dbReference type="SUPFAM" id="SSF56672">
    <property type="entry name" value="DNA/RNA polymerases"/>
    <property type="match status" value="1"/>
</dbReference>
<evidence type="ECO:0000259" key="1">
    <source>
        <dbReference type="Pfam" id="PF07727"/>
    </source>
</evidence>
<dbReference type="EC" id="2.7.7.49" evidence="2"/>
<reference evidence="2" key="1">
    <citation type="journal article" date="2017" name="Nature">
        <title>The sunflower genome provides insights into oil metabolism, flowering and Asterid evolution.</title>
        <authorList>
            <person name="Badouin H."/>
            <person name="Gouzy J."/>
            <person name="Grassa C.J."/>
            <person name="Murat F."/>
            <person name="Staton S.E."/>
            <person name="Cottret L."/>
            <person name="Lelandais-Briere C."/>
            <person name="Owens G.L."/>
            <person name="Carrere S."/>
            <person name="Mayjonade B."/>
            <person name="Legrand L."/>
            <person name="Gill N."/>
            <person name="Kane N.C."/>
            <person name="Bowers J.E."/>
            <person name="Hubner S."/>
            <person name="Bellec A."/>
            <person name="Berard A."/>
            <person name="Berges H."/>
            <person name="Blanchet N."/>
            <person name="Boniface M.C."/>
            <person name="Brunel D."/>
            <person name="Catrice O."/>
            <person name="Chaidir N."/>
            <person name="Claudel C."/>
            <person name="Donnadieu C."/>
            <person name="Faraut T."/>
            <person name="Fievet G."/>
            <person name="Helmstetter N."/>
            <person name="King M."/>
            <person name="Knapp S.J."/>
            <person name="Lai Z."/>
            <person name="Le Paslier M.C."/>
            <person name="Lippi Y."/>
            <person name="Lorenzon L."/>
            <person name="Mandel J.R."/>
            <person name="Marage G."/>
            <person name="Marchand G."/>
            <person name="Marquand E."/>
            <person name="Bret-Mestries E."/>
            <person name="Morien E."/>
            <person name="Nambeesan S."/>
            <person name="Nguyen T."/>
            <person name="Pegot-Espagnet P."/>
            <person name="Pouilly N."/>
            <person name="Raftis F."/>
            <person name="Sallet E."/>
            <person name="Schiex T."/>
            <person name="Thomas J."/>
            <person name="Vandecasteele C."/>
            <person name="Vares D."/>
            <person name="Vear F."/>
            <person name="Vautrin S."/>
            <person name="Crespi M."/>
            <person name="Mangin B."/>
            <person name="Burke J.M."/>
            <person name="Salse J."/>
            <person name="Munos S."/>
            <person name="Vincourt P."/>
            <person name="Rieseberg L.H."/>
            <person name="Langlade N.B."/>
        </authorList>
    </citation>
    <scope>NUCLEOTIDE SEQUENCE</scope>
    <source>
        <tissue evidence="2">Leaves</tissue>
    </source>
</reference>
<dbReference type="CDD" id="cd09272">
    <property type="entry name" value="RNase_HI_RT_Ty1"/>
    <property type="match status" value="1"/>
</dbReference>
<comment type="caution">
    <text evidence="2">The sequence shown here is derived from an EMBL/GenBank/DDBJ whole genome shotgun (WGS) entry which is preliminary data.</text>
</comment>
<name>A0A9K3H897_HELAN</name>
<sequence>MIVQIYVDDIIFGSTCNKMCEEFRQLMTAEFEMSAMGELQCFLGLQVRQLQNGTFIHQGKYAKELLKKFDMDDCKPCSTPIATNKLVMSEEKDDLVDQTLYRNMIGSLLYLTASRPDIMFATCVCARSQSAPRKSNLIAVKRIFRYLKGAPTLGIWYPADGKIELSGFSDSDFAGCDKTRKSTSGGCQVLGNCLVSWQSKKQAAVSTSTVEAEYIAAASCIAQLLWLQNQLLDFGITALKTPLMLDSQAAENIIKNPVSHSTTKHIDIRHHFVRDCYEKGLISLHHVPTKDQLADVLTKALDTSTFESLISRIGMLNME</sequence>
<dbReference type="Proteomes" id="UP000215914">
    <property type="component" value="Unassembled WGS sequence"/>
</dbReference>
<dbReference type="AlphaFoldDB" id="A0A9K3H897"/>
<dbReference type="PANTHER" id="PTHR11439:SF509">
    <property type="entry name" value="RNA-DIRECTED DNA POLYMERASE"/>
    <property type="match status" value="1"/>
</dbReference>
<keyword evidence="2" id="KW-0548">Nucleotidyltransferase</keyword>
<gene>
    <name evidence="2" type="ORF">HanXRQr2_Chr14g0651701</name>
</gene>
<organism evidence="2 3">
    <name type="scientific">Helianthus annuus</name>
    <name type="common">Common sunflower</name>
    <dbReference type="NCBI Taxonomy" id="4232"/>
    <lineage>
        <taxon>Eukaryota</taxon>
        <taxon>Viridiplantae</taxon>
        <taxon>Streptophyta</taxon>
        <taxon>Embryophyta</taxon>
        <taxon>Tracheophyta</taxon>
        <taxon>Spermatophyta</taxon>
        <taxon>Magnoliopsida</taxon>
        <taxon>eudicotyledons</taxon>
        <taxon>Gunneridae</taxon>
        <taxon>Pentapetalae</taxon>
        <taxon>asterids</taxon>
        <taxon>campanulids</taxon>
        <taxon>Asterales</taxon>
        <taxon>Asteraceae</taxon>
        <taxon>Asteroideae</taxon>
        <taxon>Heliantheae alliance</taxon>
        <taxon>Heliantheae</taxon>
        <taxon>Helianthus</taxon>
    </lineage>
</organism>
<dbReference type="InterPro" id="IPR043502">
    <property type="entry name" value="DNA/RNA_pol_sf"/>
</dbReference>
<protein>
    <submittedName>
        <fullName evidence="2">RNA-directed DNA polymerase</fullName>
        <ecNumber evidence="2">2.7.7.49</ecNumber>
    </submittedName>
</protein>
<reference evidence="2" key="2">
    <citation type="submission" date="2020-06" db="EMBL/GenBank/DDBJ databases">
        <title>Helianthus annuus Genome sequencing and assembly Release 2.</title>
        <authorList>
            <person name="Gouzy J."/>
            <person name="Langlade N."/>
            <person name="Munos S."/>
        </authorList>
    </citation>
    <scope>NUCLEOTIDE SEQUENCE</scope>
    <source>
        <tissue evidence="2">Leaves</tissue>
    </source>
</reference>
<dbReference type="InterPro" id="IPR013103">
    <property type="entry name" value="RVT_2"/>
</dbReference>
<accession>A0A9K3H897</accession>
<dbReference type="GO" id="GO:0003964">
    <property type="term" value="F:RNA-directed DNA polymerase activity"/>
    <property type="evidence" value="ECO:0007669"/>
    <property type="project" value="UniProtKB-KW"/>
</dbReference>
<evidence type="ECO:0000313" key="2">
    <source>
        <dbReference type="EMBL" id="KAF5769736.1"/>
    </source>
</evidence>
<keyword evidence="3" id="KW-1185">Reference proteome</keyword>
<keyword evidence="2" id="KW-0695">RNA-directed DNA polymerase</keyword>
<evidence type="ECO:0000313" key="3">
    <source>
        <dbReference type="Proteomes" id="UP000215914"/>
    </source>
</evidence>
<keyword evidence="2" id="KW-0808">Transferase</keyword>
<dbReference type="EMBL" id="MNCJ02000329">
    <property type="protein sequence ID" value="KAF5769736.1"/>
    <property type="molecule type" value="Genomic_DNA"/>
</dbReference>
<dbReference type="Pfam" id="PF07727">
    <property type="entry name" value="RVT_2"/>
    <property type="match status" value="1"/>
</dbReference>
<proteinExistence type="predicted"/>
<feature type="domain" description="Reverse transcriptase Ty1/copia-type" evidence="1">
    <location>
        <begin position="1"/>
        <end position="82"/>
    </location>
</feature>
<dbReference type="PANTHER" id="PTHR11439">
    <property type="entry name" value="GAG-POL-RELATED RETROTRANSPOSON"/>
    <property type="match status" value="1"/>
</dbReference>
<dbReference type="Gramene" id="mRNA:HanXRQr2_Chr14g0651701">
    <property type="protein sequence ID" value="CDS:HanXRQr2_Chr14g0651701.1"/>
    <property type="gene ID" value="HanXRQr2_Chr14g0651701"/>
</dbReference>